<evidence type="ECO:0000256" key="1">
    <source>
        <dbReference type="SAM" id="MobiDB-lite"/>
    </source>
</evidence>
<keyword evidence="3" id="KW-1185">Reference proteome</keyword>
<protein>
    <submittedName>
        <fullName evidence="2">Uncharacterized protein</fullName>
    </submittedName>
</protein>
<accession>A0AAE0IM07</accession>
<dbReference type="AlphaFoldDB" id="A0AAE0IM07"/>
<feature type="region of interest" description="Disordered" evidence="1">
    <location>
        <begin position="201"/>
        <end position="228"/>
    </location>
</feature>
<reference evidence="2" key="2">
    <citation type="submission" date="2023-06" db="EMBL/GenBank/DDBJ databases">
        <authorList>
            <consortium name="Lawrence Berkeley National Laboratory"/>
            <person name="Haridas S."/>
            <person name="Hensen N."/>
            <person name="Bonometti L."/>
            <person name="Westerberg I."/>
            <person name="Brannstrom I.O."/>
            <person name="Guillou S."/>
            <person name="Cros-Aarteil S."/>
            <person name="Calhoun S."/>
            <person name="Kuo A."/>
            <person name="Mondo S."/>
            <person name="Pangilinan J."/>
            <person name="Riley R."/>
            <person name="Labutti K."/>
            <person name="Andreopoulos B."/>
            <person name="Lipzen A."/>
            <person name="Chen C."/>
            <person name="Yanf M."/>
            <person name="Daum C."/>
            <person name="Ng V."/>
            <person name="Clum A."/>
            <person name="Steindorff A."/>
            <person name="Ohm R."/>
            <person name="Martin F."/>
            <person name="Silar P."/>
            <person name="Natvig D."/>
            <person name="Lalanne C."/>
            <person name="Gautier V."/>
            <person name="Ament-Velasquez S.L."/>
            <person name="Kruys A."/>
            <person name="Hutchinson M.I."/>
            <person name="Powell A.J."/>
            <person name="Barry K."/>
            <person name="Miller A.N."/>
            <person name="Grigoriev I.V."/>
            <person name="Debuchy R."/>
            <person name="Gladieux P."/>
            <person name="Thoren M.H."/>
            <person name="Johannesson H."/>
        </authorList>
    </citation>
    <scope>NUCLEOTIDE SEQUENCE</scope>
    <source>
        <strain evidence="2">SMH4131-1</strain>
    </source>
</reference>
<evidence type="ECO:0000313" key="3">
    <source>
        <dbReference type="Proteomes" id="UP001286456"/>
    </source>
</evidence>
<reference evidence="2" key="1">
    <citation type="journal article" date="2023" name="Mol. Phylogenet. Evol.">
        <title>Genome-scale phylogeny and comparative genomics of the fungal order Sordariales.</title>
        <authorList>
            <person name="Hensen N."/>
            <person name="Bonometti L."/>
            <person name="Westerberg I."/>
            <person name="Brannstrom I.O."/>
            <person name="Guillou S."/>
            <person name="Cros-Aarteil S."/>
            <person name="Calhoun S."/>
            <person name="Haridas S."/>
            <person name="Kuo A."/>
            <person name="Mondo S."/>
            <person name="Pangilinan J."/>
            <person name="Riley R."/>
            <person name="LaButti K."/>
            <person name="Andreopoulos B."/>
            <person name="Lipzen A."/>
            <person name="Chen C."/>
            <person name="Yan M."/>
            <person name="Daum C."/>
            <person name="Ng V."/>
            <person name="Clum A."/>
            <person name="Steindorff A."/>
            <person name="Ohm R.A."/>
            <person name="Martin F."/>
            <person name="Silar P."/>
            <person name="Natvig D.O."/>
            <person name="Lalanne C."/>
            <person name="Gautier V."/>
            <person name="Ament-Velasquez S.L."/>
            <person name="Kruys A."/>
            <person name="Hutchinson M.I."/>
            <person name="Powell A.J."/>
            <person name="Barry K."/>
            <person name="Miller A.N."/>
            <person name="Grigoriev I.V."/>
            <person name="Debuchy R."/>
            <person name="Gladieux P."/>
            <person name="Hiltunen Thoren M."/>
            <person name="Johannesson H."/>
        </authorList>
    </citation>
    <scope>NUCLEOTIDE SEQUENCE</scope>
    <source>
        <strain evidence="2">SMH4131-1</strain>
    </source>
</reference>
<name>A0AAE0IM07_9PEZI</name>
<dbReference type="Proteomes" id="UP001286456">
    <property type="component" value="Unassembled WGS sequence"/>
</dbReference>
<comment type="caution">
    <text evidence="2">The sequence shown here is derived from an EMBL/GenBank/DDBJ whole genome shotgun (WGS) entry which is preliminary data.</text>
</comment>
<dbReference type="EMBL" id="JAUEPO010000003">
    <property type="protein sequence ID" value="KAK3327577.1"/>
    <property type="molecule type" value="Genomic_DNA"/>
</dbReference>
<evidence type="ECO:0000313" key="2">
    <source>
        <dbReference type="EMBL" id="KAK3327577.1"/>
    </source>
</evidence>
<organism evidence="2 3">
    <name type="scientific">Cercophora scortea</name>
    <dbReference type="NCBI Taxonomy" id="314031"/>
    <lineage>
        <taxon>Eukaryota</taxon>
        <taxon>Fungi</taxon>
        <taxon>Dikarya</taxon>
        <taxon>Ascomycota</taxon>
        <taxon>Pezizomycotina</taxon>
        <taxon>Sordariomycetes</taxon>
        <taxon>Sordariomycetidae</taxon>
        <taxon>Sordariales</taxon>
        <taxon>Lasiosphaeriaceae</taxon>
        <taxon>Cercophora</taxon>
    </lineage>
</organism>
<proteinExistence type="predicted"/>
<gene>
    <name evidence="2" type="ORF">B0T19DRAFT_400427</name>
</gene>
<sequence>MAQVAIDLVVNRFSAFGVNATPNAKAHCWDIHLGWPFQTVSVRTSKLENGYPSWGKYWRWLRVGLELQCMLADPVVDRLLSAACRLPPVASHTGPTLNGPRDPIGCTPWAKQWHDTLVLCGDDMIGNIESQRGLVCAWPALVDELSNKETHGGAVIKGVAATSASLGLPRSTRWMGTGPPGRRYRDLIEAGVAGRGRRGVVSGWLRGKKPGPAKAGLSKSKQRGWDAE</sequence>